<proteinExistence type="predicted"/>
<dbReference type="OrthoDB" id="9904045at2"/>
<dbReference type="Proteomes" id="UP001595455">
    <property type="component" value="Unassembled WGS sequence"/>
</dbReference>
<evidence type="ECO:0000313" key="1">
    <source>
        <dbReference type="EMBL" id="MFC2995865.1"/>
    </source>
</evidence>
<reference evidence="1" key="4">
    <citation type="submission" date="2024-09" db="EMBL/GenBank/DDBJ databases">
        <authorList>
            <person name="Sun Q."/>
            <person name="Mori K."/>
        </authorList>
    </citation>
    <scope>NUCLEOTIDE SEQUENCE</scope>
    <source>
        <strain evidence="1">KCTC 62575</strain>
    </source>
</reference>
<evidence type="ECO:0000313" key="4">
    <source>
        <dbReference type="Proteomes" id="UP001595455"/>
    </source>
</evidence>
<name>A0A371YNT0_9GAMM</name>
<gene>
    <name evidence="1" type="ORF">ACFODO_11385</name>
    <name evidence="2" type="ORF">C9E89_012705</name>
</gene>
<reference evidence="4" key="3">
    <citation type="journal article" date="2019" name="Int. J. Syst. Evol. Microbiol.">
        <title>The Global Catalogue of Microorganisms (GCM) 10K type strain sequencing project: providing services to taxonomists for standard genome sequencing and annotation.</title>
        <authorList>
            <consortium name="The Broad Institute Genomics Platform"/>
            <consortium name="The Broad Institute Genome Sequencing Center for Infectious Disease"/>
            <person name="Wu L."/>
            <person name="Ma J."/>
        </authorList>
    </citation>
    <scope>NUCLEOTIDE SEQUENCE [LARGE SCALE GENOMIC DNA]</scope>
    <source>
        <strain evidence="4">KCTC 62575</strain>
    </source>
</reference>
<accession>A0A371YNT0</accession>
<evidence type="ECO:0000313" key="2">
    <source>
        <dbReference type="EMBL" id="RFC83116.1"/>
    </source>
</evidence>
<dbReference type="Proteomes" id="UP000240957">
    <property type="component" value="Unassembled WGS sequence"/>
</dbReference>
<reference evidence="2 3" key="2">
    <citation type="submission" date="2018-08" db="EMBL/GenBank/DDBJ databases">
        <title>The draft genome of Acinetobacter sichuanensis strain WCHAc060041.</title>
        <authorList>
            <person name="Qin J."/>
            <person name="Feng Y."/>
            <person name="Zong Z."/>
        </authorList>
    </citation>
    <scope>NUCLEOTIDE SEQUENCE [LARGE SCALE GENOMIC DNA]</scope>
    <source>
        <strain evidence="2 3">WCHAc060041</strain>
    </source>
</reference>
<dbReference type="EMBL" id="PYIX02000021">
    <property type="protein sequence ID" value="RFC83116.1"/>
    <property type="molecule type" value="Genomic_DNA"/>
</dbReference>
<dbReference type="AlphaFoldDB" id="A0A371YNT0"/>
<evidence type="ECO:0000313" key="3">
    <source>
        <dbReference type="Proteomes" id="UP000240957"/>
    </source>
</evidence>
<dbReference type="EMBL" id="JBHRSF010000040">
    <property type="protein sequence ID" value="MFC2995865.1"/>
    <property type="molecule type" value="Genomic_DNA"/>
</dbReference>
<reference evidence="1" key="1">
    <citation type="journal article" date="2014" name="Int. J. Syst. Evol. Microbiol.">
        <title>Complete genome of a new Firmicutes species belonging to the dominant human colonic microbiota ('Ruminococcus bicirculans') reveals two chromosomes and a selective capacity to utilize plant glucans.</title>
        <authorList>
            <consortium name="NISC Comparative Sequencing Program"/>
            <person name="Wegmann U."/>
            <person name="Louis P."/>
            <person name="Goesmann A."/>
            <person name="Henrissat B."/>
            <person name="Duncan S.H."/>
            <person name="Flint H.J."/>
        </authorList>
    </citation>
    <scope>NUCLEOTIDE SEQUENCE</scope>
    <source>
        <strain evidence="1">KCTC 62575</strain>
    </source>
</reference>
<keyword evidence="4" id="KW-1185">Reference proteome</keyword>
<sequence length="369" mass="43195">MLKNFFLFIGVQLIIQHTFAETVNESLGLIESKYSYTFDFFNSHYGSYAPNQKIINQQGNLVLYNYEGTYTDKNNYVHNNPEFGVFEITLPDDLKKKVKIMNIILEEIVIERSYPNGFDFQKFKYHYSHINGFSKGINFDSRAFDDKEAPFYKNLNIVSNTLSEMASLKNIENKKKIDTLISYLNYDFQESGLFVKVTFLNPSKYRNTVATPLDWKDKPTSSREDGFDNWFELNGAIYTNQQYTFVINLIPKYLVQNTTKSSDSNRNFDSKYLYLLKNEDKNIDFFIPYKDIVFKDTHESVVKIDKMNKSAIKAEFLSGYFYLNLGLANFDSYVNRIVRKQGDEANQEKLFNIQNIDENKDLSILHITP</sequence>
<comment type="caution">
    <text evidence="2">The sequence shown here is derived from an EMBL/GenBank/DDBJ whole genome shotgun (WGS) entry which is preliminary data.</text>
</comment>
<protein>
    <submittedName>
        <fullName evidence="2">Uncharacterized protein</fullName>
    </submittedName>
</protein>
<dbReference type="RefSeq" id="WP_107008714.1">
    <property type="nucleotide sequence ID" value="NZ_JBHRSF010000040.1"/>
</dbReference>
<organism evidence="2 3">
    <name type="scientific">Acinetobacter sichuanensis</name>
    <dbReference type="NCBI Taxonomy" id="2136183"/>
    <lineage>
        <taxon>Bacteria</taxon>
        <taxon>Pseudomonadati</taxon>
        <taxon>Pseudomonadota</taxon>
        <taxon>Gammaproteobacteria</taxon>
        <taxon>Moraxellales</taxon>
        <taxon>Moraxellaceae</taxon>
        <taxon>Acinetobacter</taxon>
    </lineage>
</organism>